<gene>
    <name evidence="1" type="ORF">BBIA_0193</name>
</gene>
<sequence>MVDEEADNAVNSVTDTRKEYQEFLKRLTLFVSKNPDLMTMTLGNIFTMRLIGNKTHGDMAEIAISEFINQYMYDFSSKHVGKDLFRAKEHEEDITVVEALTKKEIPISLKAYGVGPLQLSTDKNERMFPRLEQEGDDIRDRDVIDAIFSDDSFTSFQSVNVMPLIYDEKHKRCNIMIFDYDKAKRDTAFIVKETAGSGRLHPVYRFFDANSQYICEVRYGGASANALQRGLWTNTKTASQYFTSITGGWITYAENMTLLELFSHALVSSQTGHQKALEAVEADIQRLKKAE</sequence>
<comment type="caution">
    <text evidence="1">The sequence shown here is derived from an EMBL/GenBank/DDBJ whole genome shotgun (WGS) entry which is preliminary data.</text>
</comment>
<accession>A0A086ZNF9</accession>
<dbReference type="STRING" id="1437608.GCA_000771645_02048"/>
<dbReference type="Proteomes" id="UP000029108">
    <property type="component" value="Unassembled WGS sequence"/>
</dbReference>
<protein>
    <submittedName>
        <fullName evidence="1">SspI</fullName>
    </submittedName>
</protein>
<organism evidence="1 2">
    <name type="scientific">Bifidobacterium biavatii DSM 23969</name>
    <dbReference type="NCBI Taxonomy" id="1437608"/>
    <lineage>
        <taxon>Bacteria</taxon>
        <taxon>Bacillati</taxon>
        <taxon>Actinomycetota</taxon>
        <taxon>Actinomycetes</taxon>
        <taxon>Bifidobacteriales</taxon>
        <taxon>Bifidobacteriaceae</taxon>
        <taxon>Bifidobacterium</taxon>
    </lineage>
</organism>
<evidence type="ECO:0000313" key="2">
    <source>
        <dbReference type="Proteomes" id="UP000029108"/>
    </source>
</evidence>
<name>A0A086ZNF9_9BIFI</name>
<evidence type="ECO:0000313" key="1">
    <source>
        <dbReference type="EMBL" id="KFI48059.1"/>
    </source>
</evidence>
<keyword evidence="2" id="KW-1185">Reference proteome</keyword>
<reference evidence="1 2" key="1">
    <citation type="submission" date="2014-03" db="EMBL/GenBank/DDBJ databases">
        <title>Genomics of Bifidobacteria.</title>
        <authorList>
            <person name="Ventura M."/>
            <person name="Milani C."/>
            <person name="Lugli G.A."/>
        </authorList>
    </citation>
    <scope>NUCLEOTIDE SEQUENCE [LARGE SCALE GENOMIC DNA]</scope>
    <source>
        <strain evidence="1 2">DSM 23969</strain>
    </source>
</reference>
<proteinExistence type="predicted"/>
<dbReference type="EMBL" id="JGYN01000030">
    <property type="protein sequence ID" value="KFI48059.1"/>
    <property type="molecule type" value="Genomic_DNA"/>
</dbReference>
<dbReference type="AlphaFoldDB" id="A0A086ZNF9"/>